<dbReference type="PIRSF" id="PIRSF006413">
    <property type="entry name" value="IF-6"/>
    <property type="match status" value="1"/>
</dbReference>
<comment type="subcellular location">
    <subcellularLocation>
        <location evidence="5">Cytoplasm</location>
    </subcellularLocation>
    <subcellularLocation>
        <location evidence="5">Nucleus</location>
        <location evidence="5">Nucleolus</location>
    </subcellularLocation>
    <text evidence="5">Shuttles between cytoplasm and nucleus/nucleolus.</text>
</comment>
<keyword evidence="3 5" id="KW-0648">Protein biosynthesis</keyword>
<evidence type="ECO:0000256" key="1">
    <source>
        <dbReference type="ARBA" id="ARBA00022490"/>
    </source>
</evidence>
<dbReference type="FunFam" id="3.75.10.10:FF:000001">
    <property type="entry name" value="Eukaryotic translation initiation factor 6"/>
    <property type="match status" value="1"/>
</dbReference>
<accession>F4RRP1</accession>
<gene>
    <name evidence="5" type="primary">TIF6</name>
    <name evidence="6" type="ORF">MELLADRAFT_37140</name>
</gene>
<evidence type="ECO:0000256" key="3">
    <source>
        <dbReference type="ARBA" id="ARBA00022917"/>
    </source>
</evidence>
<proteinExistence type="inferred from homology"/>
<dbReference type="GO" id="GO:0042256">
    <property type="term" value="P:cytosolic ribosome assembly"/>
    <property type="evidence" value="ECO:0007669"/>
    <property type="project" value="UniProtKB-UniRule"/>
</dbReference>
<keyword evidence="7" id="KW-1185">Reference proteome</keyword>
<evidence type="ECO:0000313" key="7">
    <source>
        <dbReference type="Proteomes" id="UP000001072"/>
    </source>
</evidence>
<dbReference type="HOGENOM" id="CLU_071894_0_0_1"/>
<dbReference type="PANTHER" id="PTHR10784">
    <property type="entry name" value="TRANSLATION INITIATION FACTOR 6"/>
    <property type="match status" value="1"/>
</dbReference>
<dbReference type="InParanoid" id="F4RRP1"/>
<dbReference type="RefSeq" id="XP_007411714.1">
    <property type="nucleotide sequence ID" value="XM_007411652.1"/>
</dbReference>
<keyword evidence="5" id="KW-0597">Phosphoprotein</keyword>
<dbReference type="STRING" id="747676.F4RRP1"/>
<protein>
    <recommendedName>
        <fullName evidence="5">Eukaryotic translation initiation factor 6</fullName>
        <shortName evidence="5">eIF-6</shortName>
    </recommendedName>
</protein>
<dbReference type="EMBL" id="GL883115">
    <property type="protein sequence ID" value="EGG04961.1"/>
    <property type="molecule type" value="Genomic_DNA"/>
</dbReference>
<keyword evidence="1 5" id="KW-0963">Cytoplasm</keyword>
<dbReference type="NCBIfam" id="TIGR00323">
    <property type="entry name" value="eIF-6"/>
    <property type="match status" value="1"/>
</dbReference>
<dbReference type="KEGG" id="mlr:MELLADRAFT_37140"/>
<dbReference type="InterPro" id="IPR002769">
    <property type="entry name" value="eIF6"/>
</dbReference>
<dbReference type="GO" id="GO:0005730">
    <property type="term" value="C:nucleolus"/>
    <property type="evidence" value="ECO:0007669"/>
    <property type="project" value="UniProtKB-SubCell"/>
</dbReference>
<evidence type="ECO:0000256" key="5">
    <source>
        <dbReference type="HAMAP-Rule" id="MF_03132"/>
    </source>
</evidence>
<evidence type="ECO:0000256" key="4">
    <source>
        <dbReference type="ARBA" id="ARBA00023242"/>
    </source>
</evidence>
<feature type="modified residue" description="Phosphoserine; by CK1" evidence="5">
    <location>
        <position position="176"/>
    </location>
</feature>
<dbReference type="GO" id="GO:0000463">
    <property type="term" value="P:maturation of LSU-rRNA from tricistronic rRNA transcript (SSU-rRNA, 5.8S rRNA, LSU-rRNA)"/>
    <property type="evidence" value="ECO:0007669"/>
    <property type="project" value="EnsemblFungi"/>
</dbReference>
<dbReference type="Proteomes" id="UP000001072">
    <property type="component" value="Unassembled WGS sequence"/>
</dbReference>
<dbReference type="AlphaFoldDB" id="F4RRP1"/>
<dbReference type="CDD" id="cd00527">
    <property type="entry name" value="IF6"/>
    <property type="match status" value="1"/>
</dbReference>
<reference evidence="7" key="1">
    <citation type="journal article" date="2011" name="Proc. Natl. Acad. Sci. U.S.A.">
        <title>Obligate biotrophy features unraveled by the genomic analysis of rust fungi.</title>
        <authorList>
            <person name="Duplessis S."/>
            <person name="Cuomo C.A."/>
            <person name="Lin Y.-C."/>
            <person name="Aerts A."/>
            <person name="Tisserant E."/>
            <person name="Veneault-Fourrey C."/>
            <person name="Joly D.L."/>
            <person name="Hacquard S."/>
            <person name="Amselem J."/>
            <person name="Cantarel B.L."/>
            <person name="Chiu R."/>
            <person name="Coutinho P.M."/>
            <person name="Feau N."/>
            <person name="Field M."/>
            <person name="Frey P."/>
            <person name="Gelhaye E."/>
            <person name="Goldberg J."/>
            <person name="Grabherr M.G."/>
            <person name="Kodira C.D."/>
            <person name="Kohler A."/>
            <person name="Kuees U."/>
            <person name="Lindquist E.A."/>
            <person name="Lucas S.M."/>
            <person name="Mago R."/>
            <person name="Mauceli E."/>
            <person name="Morin E."/>
            <person name="Murat C."/>
            <person name="Pangilinan J.L."/>
            <person name="Park R."/>
            <person name="Pearson M."/>
            <person name="Quesneville H."/>
            <person name="Rouhier N."/>
            <person name="Sakthikumar S."/>
            <person name="Salamov A.A."/>
            <person name="Schmutz J."/>
            <person name="Selles B."/>
            <person name="Shapiro H."/>
            <person name="Tanguay P."/>
            <person name="Tuskan G.A."/>
            <person name="Henrissat B."/>
            <person name="Van de Peer Y."/>
            <person name="Rouze P."/>
            <person name="Ellis J.G."/>
            <person name="Dodds P.N."/>
            <person name="Schein J.E."/>
            <person name="Zhong S."/>
            <person name="Hamelin R.C."/>
            <person name="Grigoriev I.V."/>
            <person name="Szabo L.J."/>
            <person name="Martin F."/>
        </authorList>
    </citation>
    <scope>NUCLEOTIDE SEQUENCE [LARGE SCALE GENOMIC DNA]</scope>
    <source>
        <strain evidence="7">98AG31 / pathotype 3-4-7</strain>
    </source>
</reference>
<keyword evidence="2 5" id="KW-0396">Initiation factor</keyword>
<comment type="subunit">
    <text evidence="5">Monomer. Associates with the 60S ribosomal subunit.</text>
</comment>
<keyword evidence="4 5" id="KW-0539">Nucleus</keyword>
<dbReference type="GO" id="GO:0030687">
    <property type="term" value="C:preribosome, large subunit precursor"/>
    <property type="evidence" value="ECO:0007669"/>
    <property type="project" value="EnsemblFungi"/>
</dbReference>
<dbReference type="VEuPathDB" id="FungiDB:MELLADRAFT_37140"/>
<feature type="modified residue" description="Phosphoserine; by CK1" evidence="5">
    <location>
        <position position="175"/>
    </location>
</feature>
<dbReference type="GO" id="GO:0003743">
    <property type="term" value="F:translation initiation factor activity"/>
    <property type="evidence" value="ECO:0007669"/>
    <property type="project" value="UniProtKB-UniRule"/>
</dbReference>
<dbReference type="GeneID" id="18927612"/>
<dbReference type="Gene3D" id="3.75.10.10">
    <property type="entry name" value="L-arginine/glycine Amidinotransferase, Chain A"/>
    <property type="match status" value="1"/>
</dbReference>
<dbReference type="HAMAP" id="MF_00032">
    <property type="entry name" value="eIF_6"/>
    <property type="match status" value="1"/>
</dbReference>
<keyword evidence="5" id="KW-0690">Ribosome biogenesis</keyword>
<name>F4RRP1_MELLP</name>
<comment type="function">
    <text evidence="5">Binds to the 60S ribosomal subunit and prevents its association with the 40S ribosomal subunit to form the 80S initiation complex in the cytoplasm. Is also involved in ribosome biogenesis. Associates with pre-60S subunits in the nucleus and is involved in its nuclear export.</text>
</comment>
<dbReference type="Pfam" id="PF01912">
    <property type="entry name" value="eIF-6"/>
    <property type="match status" value="1"/>
</dbReference>
<dbReference type="GO" id="GO:0043023">
    <property type="term" value="F:ribosomal large subunit binding"/>
    <property type="evidence" value="ECO:0007669"/>
    <property type="project" value="UniProtKB-UniRule"/>
</dbReference>
<dbReference type="GO" id="GO:0005737">
    <property type="term" value="C:cytoplasm"/>
    <property type="evidence" value="ECO:0007669"/>
    <property type="project" value="UniProtKB-SubCell"/>
</dbReference>
<dbReference type="GO" id="GO:0000466">
    <property type="term" value="P:maturation of 5.8S rRNA from tricistronic rRNA transcript (SSU-rRNA, 5.8S rRNA, LSU-rRNA)"/>
    <property type="evidence" value="ECO:0007669"/>
    <property type="project" value="EnsemblFungi"/>
</dbReference>
<dbReference type="GO" id="GO:1902626">
    <property type="term" value="P:assembly of large subunit precursor of preribosome"/>
    <property type="evidence" value="ECO:0007669"/>
    <property type="project" value="EnsemblFungi"/>
</dbReference>
<evidence type="ECO:0000256" key="2">
    <source>
        <dbReference type="ARBA" id="ARBA00022540"/>
    </source>
</evidence>
<organism evidence="7">
    <name type="scientific">Melampsora larici-populina (strain 98AG31 / pathotype 3-4-7)</name>
    <name type="common">Poplar leaf rust fungus</name>
    <dbReference type="NCBI Taxonomy" id="747676"/>
    <lineage>
        <taxon>Eukaryota</taxon>
        <taxon>Fungi</taxon>
        <taxon>Dikarya</taxon>
        <taxon>Basidiomycota</taxon>
        <taxon>Pucciniomycotina</taxon>
        <taxon>Pucciniomycetes</taxon>
        <taxon>Pucciniales</taxon>
        <taxon>Melampsoraceae</taxon>
        <taxon>Melampsora</taxon>
    </lineage>
</organism>
<dbReference type="FunCoup" id="F4RRP1">
    <property type="interactions" value="476"/>
</dbReference>
<dbReference type="eggNOG" id="KOG3185">
    <property type="taxonomic scope" value="Eukaryota"/>
</dbReference>
<comment type="PTM">
    <text evidence="5">Phosphorylation at Ser-175 and Ser-176 promotes nuclear export.</text>
</comment>
<dbReference type="SUPFAM" id="SSF55909">
    <property type="entry name" value="Pentein"/>
    <property type="match status" value="1"/>
</dbReference>
<dbReference type="SMART" id="SM00654">
    <property type="entry name" value="eIF6"/>
    <property type="match status" value="1"/>
</dbReference>
<evidence type="ECO:0000313" key="6">
    <source>
        <dbReference type="EMBL" id="EGG04961.1"/>
    </source>
</evidence>
<dbReference type="GO" id="GO:0000054">
    <property type="term" value="P:ribosomal subunit export from nucleus"/>
    <property type="evidence" value="ECO:0007669"/>
    <property type="project" value="UniProtKB-UniRule"/>
</dbReference>
<comment type="similarity">
    <text evidence="5">Belongs to the eIF-6 family.</text>
</comment>
<sequence length="267" mass="28941">MAVRCRFEASSDIGVFSTLTNSYCLASLSTGSTNFFSTFESELSEVIPVIHTTIAGTRIIGRLTCGNRHGLLVPATTTDQELQHLRNSLPDSVAMQRVEERLSALGNVIACNDYVALVHPDIDRETEEIIADVLKVEVFRQTVANNVLVGSYCALSNQGALVHPKTTIQAQDELSSLLQVPLVAGTVNRGSDVIGAGMVVNDWCAFTGQVFISLLLKDTPNLLSFLREYRLDTTATEVSVIEAAFKLQGQDTSAIEGMRATLIDQFA</sequence>
<dbReference type="OrthoDB" id="4155914at2759"/>